<dbReference type="GeneID" id="19952085"/>
<reference evidence="3 4" key="1">
    <citation type="submission" date="2012-04" db="EMBL/GenBank/DDBJ databases">
        <title>The Genome Sequence of Saprolegnia declina VS20.</title>
        <authorList>
            <consortium name="The Broad Institute Genome Sequencing Platform"/>
            <person name="Russ C."/>
            <person name="Nusbaum C."/>
            <person name="Tyler B."/>
            <person name="van West P."/>
            <person name="Dieguez-Uribeondo J."/>
            <person name="de Bruijn I."/>
            <person name="Tripathy S."/>
            <person name="Jiang R."/>
            <person name="Young S.K."/>
            <person name="Zeng Q."/>
            <person name="Gargeya S."/>
            <person name="Fitzgerald M."/>
            <person name="Haas B."/>
            <person name="Abouelleil A."/>
            <person name="Alvarado L."/>
            <person name="Arachchi H.M."/>
            <person name="Berlin A."/>
            <person name="Chapman S.B."/>
            <person name="Goldberg J."/>
            <person name="Griggs A."/>
            <person name="Gujja S."/>
            <person name="Hansen M."/>
            <person name="Howarth C."/>
            <person name="Imamovic A."/>
            <person name="Larimer J."/>
            <person name="McCowen C."/>
            <person name="Montmayeur A."/>
            <person name="Murphy C."/>
            <person name="Neiman D."/>
            <person name="Pearson M."/>
            <person name="Priest M."/>
            <person name="Roberts A."/>
            <person name="Saif S."/>
            <person name="Shea T."/>
            <person name="Sisk P."/>
            <person name="Sykes S."/>
            <person name="Wortman J."/>
            <person name="Nusbaum C."/>
            <person name="Birren B."/>
        </authorList>
    </citation>
    <scope>NUCLEOTIDE SEQUENCE [LARGE SCALE GENOMIC DNA]</scope>
    <source>
        <strain evidence="3 4">VS20</strain>
    </source>
</reference>
<evidence type="ECO:0000259" key="2">
    <source>
        <dbReference type="Pfam" id="PF04884"/>
    </source>
</evidence>
<protein>
    <recommendedName>
        <fullName evidence="2">Protein root UVB sensitive/RUS domain-containing protein</fullName>
    </recommendedName>
</protein>
<dbReference type="OrthoDB" id="19606at2759"/>
<sequence length="455" mass="49385">MLRCRPSRRLAAPWPLARAFCSAAPPRDGCLVASQKVGHKQLDFIALGDAKQLHLQLPPPGSPTTDVLRRAQQLPHYLEDLFLPRDYKTSTTHDYLPYAKWQFVGSVAGTACGVLSMQSLLYAIGLQSGAIPMAAALNWVIKDGLGQFGGVLFASLVNHRFDSDPKRWRVVSALAMDAATLTEILTPLCPAYFLPMAAMANVAKNISWLSASATRAGFHYSFAKTENLADITAKAGSQSIASSILGTALGIAISPIIGTTTSHVAGAFFVLSSINLWSLYNSLRVVSLRTLNQQRLNHILDAFIANAAIPTPDVVSQQERFVSNLLSGKACHLQHSHLDVASRLDAVYTPSTVIWPGEKYLLHVDVDATTSHATVHLLMEASATSDEVLAAHLHARLFQNLYEATPGAHTTPMLHASYATASAQRRSYLDAMNASAWHCENLLVEETPARYTLHN</sequence>
<dbReference type="VEuPathDB" id="FungiDB:SDRG_11358"/>
<name>T0RLK8_SAPDV</name>
<gene>
    <name evidence="3" type="ORF">SDRG_11358</name>
</gene>
<feature type="domain" description="Protein root UVB sensitive/RUS" evidence="2">
    <location>
        <begin position="70"/>
        <end position="306"/>
    </location>
</feature>
<proteinExistence type="inferred from homology"/>
<dbReference type="EMBL" id="JH767172">
    <property type="protein sequence ID" value="EQC30877.1"/>
    <property type="molecule type" value="Genomic_DNA"/>
</dbReference>
<evidence type="ECO:0000313" key="4">
    <source>
        <dbReference type="Proteomes" id="UP000030762"/>
    </source>
</evidence>
<dbReference type="RefSeq" id="XP_008615615.1">
    <property type="nucleotide sequence ID" value="XM_008617393.1"/>
</dbReference>
<dbReference type="eggNOG" id="KOG4249">
    <property type="taxonomic scope" value="Eukaryota"/>
</dbReference>
<dbReference type="InterPro" id="IPR006968">
    <property type="entry name" value="RUS_fam"/>
</dbReference>
<evidence type="ECO:0000256" key="1">
    <source>
        <dbReference type="ARBA" id="ARBA00007558"/>
    </source>
</evidence>
<dbReference type="Proteomes" id="UP000030762">
    <property type="component" value="Unassembled WGS sequence"/>
</dbReference>
<dbReference type="PANTHER" id="PTHR12770:SF22">
    <property type="entry name" value="PROTEIN ROOT UVB SENSITIVE 1, CHLOROPLASTIC"/>
    <property type="match status" value="1"/>
</dbReference>
<dbReference type="AlphaFoldDB" id="T0RLK8"/>
<dbReference type="InterPro" id="IPR054549">
    <property type="entry name" value="UVB_sens_RUS_dom"/>
</dbReference>
<dbReference type="Pfam" id="PF04884">
    <property type="entry name" value="UVB_sens_prot"/>
    <property type="match status" value="1"/>
</dbReference>
<accession>T0RLK8</accession>
<evidence type="ECO:0000313" key="3">
    <source>
        <dbReference type="EMBL" id="EQC30877.1"/>
    </source>
</evidence>
<keyword evidence="4" id="KW-1185">Reference proteome</keyword>
<organism evidence="3 4">
    <name type="scientific">Saprolegnia diclina (strain VS20)</name>
    <dbReference type="NCBI Taxonomy" id="1156394"/>
    <lineage>
        <taxon>Eukaryota</taxon>
        <taxon>Sar</taxon>
        <taxon>Stramenopiles</taxon>
        <taxon>Oomycota</taxon>
        <taxon>Saprolegniomycetes</taxon>
        <taxon>Saprolegniales</taxon>
        <taxon>Saprolegniaceae</taxon>
        <taxon>Saprolegnia</taxon>
    </lineage>
</organism>
<comment type="similarity">
    <text evidence="1">Belongs to the RUS1 family.</text>
</comment>
<dbReference type="PANTHER" id="PTHR12770">
    <property type="entry name" value="RUS1 FAMILY PROTEIN C16ORF58"/>
    <property type="match status" value="1"/>
</dbReference>
<dbReference type="InParanoid" id="T0RLK8"/>
<dbReference type="OMA" id="FMAHIAE"/>